<dbReference type="Gene3D" id="3.10.50.40">
    <property type="match status" value="1"/>
</dbReference>
<proteinExistence type="inferred from homology"/>
<accession>A0A1G6JIC8</accession>
<evidence type="ECO:0000256" key="1">
    <source>
        <dbReference type="ARBA" id="ARBA00000971"/>
    </source>
</evidence>
<evidence type="ECO:0000256" key="6">
    <source>
        <dbReference type="RuleBase" id="RU003915"/>
    </source>
</evidence>
<comment type="catalytic activity">
    <reaction evidence="1 5 6">
        <text>[protein]-peptidylproline (omega=180) = [protein]-peptidylproline (omega=0)</text>
        <dbReference type="Rhea" id="RHEA:16237"/>
        <dbReference type="Rhea" id="RHEA-COMP:10747"/>
        <dbReference type="Rhea" id="RHEA-COMP:10748"/>
        <dbReference type="ChEBI" id="CHEBI:83833"/>
        <dbReference type="ChEBI" id="CHEBI:83834"/>
        <dbReference type="EC" id="5.2.1.8"/>
    </reaction>
</comment>
<evidence type="ECO:0000256" key="3">
    <source>
        <dbReference type="ARBA" id="ARBA00023110"/>
    </source>
</evidence>
<dbReference type="PANTHER" id="PTHR43811:SF57">
    <property type="entry name" value="FKBP-TYPE PEPTIDYL-PROLYL CIS-TRANS ISOMERASE FKPA-RELATED"/>
    <property type="match status" value="1"/>
</dbReference>
<evidence type="ECO:0000256" key="7">
    <source>
        <dbReference type="SAM" id="SignalP"/>
    </source>
</evidence>
<evidence type="ECO:0000313" key="9">
    <source>
        <dbReference type="EMBL" id="SDC18494.1"/>
    </source>
</evidence>
<keyword evidence="4 5" id="KW-0413">Isomerase</keyword>
<dbReference type="PROSITE" id="PS50059">
    <property type="entry name" value="FKBP_PPIASE"/>
    <property type="match status" value="1"/>
</dbReference>
<comment type="similarity">
    <text evidence="2 6">Belongs to the FKBP-type PPIase family.</text>
</comment>
<dbReference type="EMBL" id="FMYL01000011">
    <property type="protein sequence ID" value="SDC18494.1"/>
    <property type="molecule type" value="Genomic_DNA"/>
</dbReference>
<keyword evidence="10" id="KW-1185">Reference proteome</keyword>
<evidence type="ECO:0000259" key="8">
    <source>
        <dbReference type="PROSITE" id="PS50059"/>
    </source>
</evidence>
<dbReference type="Pfam" id="PF01346">
    <property type="entry name" value="FKBP_N"/>
    <property type="match status" value="1"/>
</dbReference>
<feature type="signal peptide" evidence="7">
    <location>
        <begin position="1"/>
        <end position="19"/>
    </location>
</feature>
<evidence type="ECO:0000256" key="2">
    <source>
        <dbReference type="ARBA" id="ARBA00006577"/>
    </source>
</evidence>
<dbReference type="AlphaFoldDB" id="A0A1G6JIC8"/>
<feature type="domain" description="PPIase FKBP-type" evidence="8">
    <location>
        <begin position="146"/>
        <end position="232"/>
    </location>
</feature>
<protein>
    <recommendedName>
        <fullName evidence="6">Peptidyl-prolyl cis-trans isomerase</fullName>
        <ecNumber evidence="6">5.2.1.8</ecNumber>
    </recommendedName>
</protein>
<dbReference type="Proteomes" id="UP000242501">
    <property type="component" value="Unassembled WGS sequence"/>
</dbReference>
<sequence length="233" mass="24755">MKKILVLCAIASVSSALWANTNNSSITSHSSQNDQAGYSLGYLLGKNNAEALQGINLDAFIQGLSTAAKGKQPVLSEQDMAQILNRYKKQSEAKELNTLQRAAEKNGREGERFLADNAQKAGVSTTETGLQYMTIATGTGKSPSKDSTVTINYEGRLIDGTIFDSSIARQQPVTLKMNEVITGLAQGLSTMKEGGKSRFFIPAKLGYGAIGAGDAIGPDSTLIFDVELIKVAD</sequence>
<dbReference type="Gene3D" id="1.10.287.460">
    <property type="entry name" value="Peptidyl-prolyl cis-trans isomerase, FKBP-type, N-terminal domain"/>
    <property type="match status" value="1"/>
</dbReference>
<organism evidence="9 10">
    <name type="scientific">Acinetobacter boissieri</name>
    <dbReference type="NCBI Taxonomy" id="1219383"/>
    <lineage>
        <taxon>Bacteria</taxon>
        <taxon>Pseudomonadati</taxon>
        <taxon>Pseudomonadota</taxon>
        <taxon>Gammaproteobacteria</taxon>
        <taxon>Moraxellales</taxon>
        <taxon>Moraxellaceae</taxon>
        <taxon>Acinetobacter</taxon>
    </lineage>
</organism>
<keyword evidence="7" id="KW-0732">Signal</keyword>
<dbReference type="InterPro" id="IPR046357">
    <property type="entry name" value="PPIase_dom_sf"/>
</dbReference>
<dbReference type="SUPFAM" id="SSF54534">
    <property type="entry name" value="FKBP-like"/>
    <property type="match status" value="1"/>
</dbReference>
<dbReference type="EC" id="5.2.1.8" evidence="6"/>
<dbReference type="Pfam" id="PF00254">
    <property type="entry name" value="FKBP_C"/>
    <property type="match status" value="1"/>
</dbReference>
<name>A0A1G6JIC8_9GAMM</name>
<dbReference type="InterPro" id="IPR036944">
    <property type="entry name" value="PPIase_FKBP_N_sf"/>
</dbReference>
<keyword evidence="3 5" id="KW-0697">Rotamase</keyword>
<reference evidence="10" key="1">
    <citation type="submission" date="2016-09" db="EMBL/GenBank/DDBJ databases">
        <authorList>
            <person name="Varghese N."/>
            <person name="Submissions S."/>
        </authorList>
    </citation>
    <scope>NUCLEOTIDE SEQUENCE [LARGE SCALE GENOMIC DNA]</scope>
    <source>
        <strain evidence="10">ANC 4422</strain>
    </source>
</reference>
<feature type="chain" id="PRO_5017285685" description="Peptidyl-prolyl cis-trans isomerase" evidence="7">
    <location>
        <begin position="20"/>
        <end position="233"/>
    </location>
</feature>
<dbReference type="GO" id="GO:0006457">
    <property type="term" value="P:protein folding"/>
    <property type="evidence" value="ECO:0007669"/>
    <property type="project" value="InterPro"/>
</dbReference>
<dbReference type="PANTHER" id="PTHR43811">
    <property type="entry name" value="FKBP-TYPE PEPTIDYL-PROLYL CIS-TRANS ISOMERASE FKPA"/>
    <property type="match status" value="1"/>
</dbReference>
<dbReference type="GO" id="GO:0003755">
    <property type="term" value="F:peptidyl-prolyl cis-trans isomerase activity"/>
    <property type="evidence" value="ECO:0007669"/>
    <property type="project" value="UniProtKB-UniRule"/>
</dbReference>
<gene>
    <name evidence="9" type="ORF">SAMN05421733_11154</name>
</gene>
<dbReference type="OrthoDB" id="9814548at2"/>
<evidence type="ECO:0000256" key="4">
    <source>
        <dbReference type="ARBA" id="ARBA00023235"/>
    </source>
</evidence>
<dbReference type="InterPro" id="IPR000774">
    <property type="entry name" value="PPIase_FKBP_N"/>
</dbReference>
<evidence type="ECO:0000313" key="10">
    <source>
        <dbReference type="Proteomes" id="UP000242501"/>
    </source>
</evidence>
<evidence type="ECO:0000256" key="5">
    <source>
        <dbReference type="PROSITE-ProRule" id="PRU00277"/>
    </source>
</evidence>
<dbReference type="STRING" id="1219383.SAMN05421733_11154"/>
<dbReference type="RefSeq" id="WP_092749605.1">
    <property type="nucleotide sequence ID" value="NZ_FMYL01000011.1"/>
</dbReference>
<dbReference type="InterPro" id="IPR001179">
    <property type="entry name" value="PPIase_FKBP_dom"/>
</dbReference>